<keyword evidence="3" id="KW-1185">Reference proteome</keyword>
<sequence>MKGRGKREILEKTRRPAASFDTIPAYENSGATLSGIEPVSHGWEASSLATTSPRPSWLKFIILRNSLPTKYVSRFHVRQVRKGRIFCIMRLPKETTFQKVAETDTHPGHDGKSSRRLALGRRVERHWRAVVPQGTAPDHPPDENSVSLPLPASGRPTPPPSSLPTLSLSRPCPACQTVIRVAGQRSSGGPGGELRPTADTIRVRPTSPSIQG</sequence>
<name>A0ABQ9GHR4_9NEOP</name>
<evidence type="ECO:0000313" key="3">
    <source>
        <dbReference type="Proteomes" id="UP001159363"/>
    </source>
</evidence>
<organism evidence="2 3">
    <name type="scientific">Dryococelus australis</name>
    <dbReference type="NCBI Taxonomy" id="614101"/>
    <lineage>
        <taxon>Eukaryota</taxon>
        <taxon>Metazoa</taxon>
        <taxon>Ecdysozoa</taxon>
        <taxon>Arthropoda</taxon>
        <taxon>Hexapoda</taxon>
        <taxon>Insecta</taxon>
        <taxon>Pterygota</taxon>
        <taxon>Neoptera</taxon>
        <taxon>Polyneoptera</taxon>
        <taxon>Phasmatodea</taxon>
        <taxon>Verophasmatodea</taxon>
        <taxon>Anareolatae</taxon>
        <taxon>Phasmatidae</taxon>
        <taxon>Eurycanthinae</taxon>
        <taxon>Dryococelus</taxon>
    </lineage>
</organism>
<dbReference type="EMBL" id="JARBHB010000012">
    <property type="protein sequence ID" value="KAJ8871542.1"/>
    <property type="molecule type" value="Genomic_DNA"/>
</dbReference>
<comment type="caution">
    <text evidence="2">The sequence shown here is derived from an EMBL/GenBank/DDBJ whole genome shotgun (WGS) entry which is preliminary data.</text>
</comment>
<dbReference type="Proteomes" id="UP001159363">
    <property type="component" value="Chromosome 11"/>
</dbReference>
<feature type="region of interest" description="Disordered" evidence="1">
    <location>
        <begin position="130"/>
        <end position="169"/>
    </location>
</feature>
<protein>
    <submittedName>
        <fullName evidence="2">Uncharacterized protein</fullName>
    </submittedName>
</protein>
<reference evidence="2 3" key="1">
    <citation type="submission" date="2023-02" db="EMBL/GenBank/DDBJ databases">
        <title>LHISI_Scaffold_Assembly.</title>
        <authorList>
            <person name="Stuart O.P."/>
            <person name="Cleave R."/>
            <person name="Magrath M.J.L."/>
            <person name="Mikheyev A.S."/>
        </authorList>
    </citation>
    <scope>NUCLEOTIDE SEQUENCE [LARGE SCALE GENOMIC DNA]</scope>
    <source>
        <strain evidence="2">Daus_M_001</strain>
        <tissue evidence="2">Leg muscle</tissue>
    </source>
</reference>
<feature type="region of interest" description="Disordered" evidence="1">
    <location>
        <begin position="181"/>
        <end position="212"/>
    </location>
</feature>
<proteinExistence type="predicted"/>
<evidence type="ECO:0000313" key="2">
    <source>
        <dbReference type="EMBL" id="KAJ8871542.1"/>
    </source>
</evidence>
<evidence type="ECO:0000256" key="1">
    <source>
        <dbReference type="SAM" id="MobiDB-lite"/>
    </source>
</evidence>
<gene>
    <name evidence="2" type="ORF">PR048_027866</name>
</gene>
<accession>A0ABQ9GHR4</accession>